<keyword evidence="4" id="KW-1185">Reference proteome</keyword>
<evidence type="ECO:0000313" key="3">
    <source>
        <dbReference type="EMBL" id="MCP1111519.1"/>
    </source>
</evidence>
<feature type="transmembrane region" description="Helical" evidence="1">
    <location>
        <begin position="160"/>
        <end position="181"/>
    </location>
</feature>
<protein>
    <recommendedName>
        <fullName evidence="5">LPXTG cell wall anchor domain-containing protein</fullName>
    </recommendedName>
</protein>
<keyword evidence="1" id="KW-0472">Membrane</keyword>
<feature type="signal peptide" evidence="2">
    <location>
        <begin position="1"/>
        <end position="23"/>
    </location>
</feature>
<keyword evidence="1" id="KW-0812">Transmembrane</keyword>
<sequence>MKKTIRVVMALATAMMVSVTAFAAPSPSGNTSVSEATNASGSVEVVLENNTDKNAEAALTNDAIKVATGEDGLAILAIKNIRFKTTGTFPVMVTFKTPAKYVLQYINGAWVNVTGTRGNGTITVNFDSFSPIAFVGTSADAAKTAETTVVGTSQKTNESAIPYAIGIIAVLAMGGVAVLSLSKKKKA</sequence>
<keyword evidence="1" id="KW-1133">Transmembrane helix</keyword>
<evidence type="ECO:0000256" key="1">
    <source>
        <dbReference type="SAM" id="Phobius"/>
    </source>
</evidence>
<gene>
    <name evidence="3" type="ORF">NK118_14790</name>
</gene>
<feature type="chain" id="PRO_5047529320" description="LPXTG cell wall anchor domain-containing protein" evidence="2">
    <location>
        <begin position="24"/>
        <end position="187"/>
    </location>
</feature>
<reference evidence="3 4" key="1">
    <citation type="journal article" date="2022" name="Genome Biol. Evol.">
        <title>Host diet, physiology and behaviors set the stage for Lachnospiraceae cladogenesis.</title>
        <authorList>
            <person name="Vera-Ponce De Leon A."/>
            <person name="Schneider M."/>
            <person name="Jahnes B.C."/>
            <person name="Sadowski V."/>
            <person name="Camuy-Velez L.A."/>
            <person name="Duan J."/>
            <person name="Sabree Z.L."/>
        </authorList>
    </citation>
    <scope>NUCLEOTIDE SEQUENCE [LARGE SCALE GENOMIC DNA]</scope>
    <source>
        <strain evidence="3 4">PAL227</strain>
    </source>
</reference>
<evidence type="ECO:0008006" key="5">
    <source>
        <dbReference type="Google" id="ProtNLM"/>
    </source>
</evidence>
<proteinExistence type="predicted"/>
<dbReference type="Proteomes" id="UP001523565">
    <property type="component" value="Unassembled WGS sequence"/>
</dbReference>
<accession>A0ABT1ELE3</accession>
<comment type="caution">
    <text evidence="3">The sequence shown here is derived from an EMBL/GenBank/DDBJ whole genome shotgun (WGS) entry which is preliminary data.</text>
</comment>
<dbReference type="RefSeq" id="WP_262070378.1">
    <property type="nucleotide sequence ID" value="NZ_JAMXOC010000042.1"/>
</dbReference>
<organism evidence="3 4">
    <name type="scientific">Ohessyouella blattaphilus</name>
    <dbReference type="NCBI Taxonomy" id="2949333"/>
    <lineage>
        <taxon>Bacteria</taxon>
        <taxon>Bacillati</taxon>
        <taxon>Bacillota</taxon>
        <taxon>Clostridia</taxon>
        <taxon>Lachnospirales</taxon>
        <taxon>Lachnospiraceae</taxon>
        <taxon>Ohessyouella</taxon>
    </lineage>
</organism>
<dbReference type="EMBL" id="JAMZFV010000042">
    <property type="protein sequence ID" value="MCP1111519.1"/>
    <property type="molecule type" value="Genomic_DNA"/>
</dbReference>
<keyword evidence="2" id="KW-0732">Signal</keyword>
<evidence type="ECO:0000256" key="2">
    <source>
        <dbReference type="SAM" id="SignalP"/>
    </source>
</evidence>
<name>A0ABT1ELE3_9FIRM</name>
<evidence type="ECO:0000313" key="4">
    <source>
        <dbReference type="Proteomes" id="UP001523565"/>
    </source>
</evidence>